<dbReference type="RefSeq" id="WP_306825438.1">
    <property type="nucleotide sequence ID" value="NZ_JAUSQM010000001.1"/>
</dbReference>
<evidence type="ECO:0000313" key="2">
    <source>
        <dbReference type="Proteomes" id="UP001240447"/>
    </source>
</evidence>
<protein>
    <submittedName>
        <fullName evidence="1">Uncharacterized protein</fullName>
    </submittedName>
</protein>
<keyword evidence="2" id="KW-1185">Reference proteome</keyword>
<sequence length="96" mass="10314">MLPERPCAFRTNTTSEGYRAPGCVNHGVRKPLTCTNGDEVSDLRSSGTSQVNGDRRPDLLAREKATGQLWLLPGTSSGFGAPQLFADGFDRFDLAG</sequence>
<name>A0ABT9NUU4_9ACTN</name>
<evidence type="ECO:0000313" key="1">
    <source>
        <dbReference type="EMBL" id="MDP9824194.1"/>
    </source>
</evidence>
<reference evidence="1 2" key="1">
    <citation type="submission" date="2023-07" db="EMBL/GenBank/DDBJ databases">
        <title>Sequencing the genomes of 1000 actinobacteria strains.</title>
        <authorList>
            <person name="Klenk H.-P."/>
        </authorList>
    </citation>
    <scope>NUCLEOTIDE SEQUENCE [LARGE SCALE GENOMIC DNA]</scope>
    <source>
        <strain evidence="1 2">GD13</strain>
    </source>
</reference>
<organism evidence="1 2">
    <name type="scientific">Nocardioides massiliensis</name>
    <dbReference type="NCBI Taxonomy" id="1325935"/>
    <lineage>
        <taxon>Bacteria</taxon>
        <taxon>Bacillati</taxon>
        <taxon>Actinomycetota</taxon>
        <taxon>Actinomycetes</taxon>
        <taxon>Propionibacteriales</taxon>
        <taxon>Nocardioidaceae</taxon>
        <taxon>Nocardioides</taxon>
    </lineage>
</organism>
<accession>A0ABT9NUU4</accession>
<comment type="caution">
    <text evidence="1">The sequence shown here is derived from an EMBL/GenBank/DDBJ whole genome shotgun (WGS) entry which is preliminary data.</text>
</comment>
<proteinExistence type="predicted"/>
<gene>
    <name evidence="1" type="ORF">J2S59_004003</name>
</gene>
<dbReference type="Proteomes" id="UP001240447">
    <property type="component" value="Unassembled WGS sequence"/>
</dbReference>
<dbReference type="EMBL" id="JAUSQM010000001">
    <property type="protein sequence ID" value="MDP9824194.1"/>
    <property type="molecule type" value="Genomic_DNA"/>
</dbReference>